<feature type="transmembrane region" description="Helical" evidence="6">
    <location>
        <begin position="59"/>
        <end position="85"/>
    </location>
</feature>
<evidence type="ECO:0000313" key="9">
    <source>
        <dbReference type="Proteomes" id="UP001444661"/>
    </source>
</evidence>
<sequence>MSALDQDGRKPPGPVAEKHNASRDPAEASSKAAEESIEKATESASQGETMHHLPMGPKLYVITLALMLGVFCVALDNNIIAVAIPRITDEFNSLPDIGWYGSAYLLPGCAFQLVFGKLYSLFSVKWVYLSGLLLFEVGTVICGAAPNSTALIVGRAIAGLGSSGLFTGAMLTIAHTVPLAKRPAFMGSIGGVYGIASVVGPLIGGAFTDHVTWRWCFYINLPLGAITAIGFSLKPKVKGQLTASTTPLPEVMKKMDPVGGFIFIAANVCLLLALQWGGLQYSWSNGRIIALLVVFGVAIVVFCALQAWMGHDATVPARIASQRSIAFASLFGICCGGSFFIVTYYVPLWFQAIKNDTPVQAGIHFLPFILPEIFGIIISGILVTAFGYYNPFFIASSVFMSIAAGLCTTFTVDISTGRWVGYQILYGIGVGIGFQQGTVVAQAVLPPEDIAVGTAVVLFVQIFGGAVFVAAAQNIFANKLVQGLLSLSIPELDPQIILNAGALNLRDVALAEDVPRILVKYNAAIVDVFKMALILSCISIIGAVGVEWRSVKKKENEQRQ</sequence>
<proteinExistence type="predicted"/>
<keyword evidence="2 6" id="KW-0812">Transmembrane</keyword>
<feature type="transmembrane region" description="Helical" evidence="6">
    <location>
        <begin position="127"/>
        <end position="146"/>
    </location>
</feature>
<gene>
    <name evidence="8" type="ORF">PG993_004793</name>
</gene>
<evidence type="ECO:0000256" key="3">
    <source>
        <dbReference type="ARBA" id="ARBA00022989"/>
    </source>
</evidence>
<feature type="transmembrane region" description="Helical" evidence="6">
    <location>
        <begin position="424"/>
        <end position="445"/>
    </location>
</feature>
<evidence type="ECO:0000313" key="8">
    <source>
        <dbReference type="EMBL" id="KAK8044769.1"/>
    </source>
</evidence>
<feature type="transmembrane region" description="Helical" evidence="6">
    <location>
        <begin position="528"/>
        <end position="546"/>
    </location>
</feature>
<dbReference type="EMBL" id="JAQQWK010000003">
    <property type="protein sequence ID" value="KAK8044769.1"/>
    <property type="molecule type" value="Genomic_DNA"/>
</dbReference>
<feature type="transmembrane region" description="Helical" evidence="6">
    <location>
        <begin position="258"/>
        <end position="276"/>
    </location>
</feature>
<name>A0ABR1TDR2_9PEZI</name>
<accession>A0ABR1TDR2</accession>
<dbReference type="Proteomes" id="UP001444661">
    <property type="component" value="Unassembled WGS sequence"/>
</dbReference>
<reference evidence="8 9" key="1">
    <citation type="submission" date="2023-01" db="EMBL/GenBank/DDBJ databases">
        <title>Analysis of 21 Apiospora genomes using comparative genomics revels a genus with tremendous synthesis potential of carbohydrate active enzymes and secondary metabolites.</title>
        <authorList>
            <person name="Sorensen T."/>
        </authorList>
    </citation>
    <scope>NUCLEOTIDE SEQUENCE [LARGE SCALE GENOMIC DNA]</scope>
    <source>
        <strain evidence="8 9">CBS 33761</strain>
    </source>
</reference>
<keyword evidence="4 6" id="KW-0472">Membrane</keyword>
<dbReference type="PROSITE" id="PS50850">
    <property type="entry name" value="MFS"/>
    <property type="match status" value="1"/>
</dbReference>
<feature type="transmembrane region" description="Helical" evidence="6">
    <location>
        <begin position="365"/>
        <end position="385"/>
    </location>
</feature>
<feature type="domain" description="Major facilitator superfamily (MFS) profile" evidence="7">
    <location>
        <begin position="62"/>
        <end position="554"/>
    </location>
</feature>
<feature type="transmembrane region" description="Helical" evidence="6">
    <location>
        <begin position="185"/>
        <end position="206"/>
    </location>
</feature>
<feature type="transmembrane region" description="Helical" evidence="6">
    <location>
        <begin position="392"/>
        <end position="412"/>
    </location>
</feature>
<comment type="subcellular location">
    <subcellularLocation>
        <location evidence="1">Membrane</location>
        <topology evidence="1">Multi-pass membrane protein</topology>
    </subcellularLocation>
</comment>
<dbReference type="PRINTS" id="PR01036">
    <property type="entry name" value="TCRTETB"/>
</dbReference>
<feature type="transmembrane region" description="Helical" evidence="6">
    <location>
        <begin position="452"/>
        <end position="476"/>
    </location>
</feature>
<evidence type="ECO:0000256" key="4">
    <source>
        <dbReference type="ARBA" id="ARBA00023136"/>
    </source>
</evidence>
<organism evidence="8 9">
    <name type="scientific">Apiospora rasikravindrae</name>
    <dbReference type="NCBI Taxonomy" id="990691"/>
    <lineage>
        <taxon>Eukaryota</taxon>
        <taxon>Fungi</taxon>
        <taxon>Dikarya</taxon>
        <taxon>Ascomycota</taxon>
        <taxon>Pezizomycotina</taxon>
        <taxon>Sordariomycetes</taxon>
        <taxon>Xylariomycetidae</taxon>
        <taxon>Amphisphaeriales</taxon>
        <taxon>Apiosporaceae</taxon>
        <taxon>Apiospora</taxon>
    </lineage>
</organism>
<evidence type="ECO:0000256" key="1">
    <source>
        <dbReference type="ARBA" id="ARBA00004141"/>
    </source>
</evidence>
<feature type="transmembrane region" description="Helical" evidence="6">
    <location>
        <begin position="152"/>
        <end position="173"/>
    </location>
</feature>
<dbReference type="CDD" id="cd17502">
    <property type="entry name" value="MFS_Azr1_MDR_like"/>
    <property type="match status" value="1"/>
</dbReference>
<protein>
    <recommendedName>
        <fullName evidence="7">Major facilitator superfamily (MFS) profile domain-containing protein</fullName>
    </recommendedName>
</protein>
<keyword evidence="9" id="KW-1185">Reference proteome</keyword>
<evidence type="ECO:0000256" key="6">
    <source>
        <dbReference type="SAM" id="Phobius"/>
    </source>
</evidence>
<dbReference type="PANTHER" id="PTHR23501:SF201">
    <property type="entry name" value="MFS AFLATOXIN EFFLUX PUMP"/>
    <property type="match status" value="1"/>
</dbReference>
<dbReference type="Pfam" id="PF07690">
    <property type="entry name" value="MFS_1"/>
    <property type="match status" value="1"/>
</dbReference>
<evidence type="ECO:0000256" key="2">
    <source>
        <dbReference type="ARBA" id="ARBA00022692"/>
    </source>
</evidence>
<dbReference type="PANTHER" id="PTHR23501">
    <property type="entry name" value="MAJOR FACILITATOR SUPERFAMILY"/>
    <property type="match status" value="1"/>
</dbReference>
<dbReference type="InterPro" id="IPR020846">
    <property type="entry name" value="MFS_dom"/>
</dbReference>
<keyword evidence="3 6" id="KW-1133">Transmembrane helix</keyword>
<dbReference type="SUPFAM" id="SSF103473">
    <property type="entry name" value="MFS general substrate transporter"/>
    <property type="match status" value="1"/>
</dbReference>
<feature type="transmembrane region" description="Helical" evidence="6">
    <location>
        <begin position="288"/>
        <end position="305"/>
    </location>
</feature>
<comment type="caution">
    <text evidence="8">The sequence shown here is derived from an EMBL/GenBank/DDBJ whole genome shotgun (WGS) entry which is preliminary data.</text>
</comment>
<feature type="transmembrane region" description="Helical" evidence="6">
    <location>
        <begin position="212"/>
        <end position="233"/>
    </location>
</feature>
<evidence type="ECO:0000256" key="5">
    <source>
        <dbReference type="SAM" id="MobiDB-lite"/>
    </source>
</evidence>
<feature type="region of interest" description="Disordered" evidence="5">
    <location>
        <begin position="1"/>
        <end position="50"/>
    </location>
</feature>
<feature type="transmembrane region" description="Helical" evidence="6">
    <location>
        <begin position="97"/>
        <end position="115"/>
    </location>
</feature>
<evidence type="ECO:0000259" key="7">
    <source>
        <dbReference type="PROSITE" id="PS50850"/>
    </source>
</evidence>
<dbReference type="InterPro" id="IPR036259">
    <property type="entry name" value="MFS_trans_sf"/>
</dbReference>
<dbReference type="Gene3D" id="1.20.1250.20">
    <property type="entry name" value="MFS general substrate transporter like domains"/>
    <property type="match status" value="2"/>
</dbReference>
<feature type="transmembrane region" description="Helical" evidence="6">
    <location>
        <begin position="325"/>
        <end position="345"/>
    </location>
</feature>
<feature type="compositionally biased region" description="Basic and acidic residues" evidence="5">
    <location>
        <begin position="1"/>
        <end position="41"/>
    </location>
</feature>
<dbReference type="InterPro" id="IPR011701">
    <property type="entry name" value="MFS"/>
</dbReference>